<feature type="transmembrane region" description="Helical" evidence="6">
    <location>
        <begin position="184"/>
        <end position="206"/>
    </location>
</feature>
<feature type="domain" description="Rhodopsin" evidence="7">
    <location>
        <begin position="37"/>
        <end position="280"/>
    </location>
</feature>
<feature type="transmembrane region" description="Helical" evidence="6">
    <location>
        <begin position="256"/>
        <end position="276"/>
    </location>
</feature>
<gene>
    <name evidence="8" type="ORF">SCAR479_07032</name>
</gene>
<dbReference type="PANTHER" id="PTHR33048:SF15">
    <property type="entry name" value="INTEGRAL MEMBRANE PROTEIN"/>
    <property type="match status" value="1"/>
</dbReference>
<feature type="transmembrane region" description="Helical" evidence="6">
    <location>
        <begin position="131"/>
        <end position="153"/>
    </location>
</feature>
<feature type="transmembrane region" description="Helical" evidence="6">
    <location>
        <begin position="53"/>
        <end position="76"/>
    </location>
</feature>
<name>A0ABR2XRV1_9PEZI</name>
<dbReference type="EMBL" id="JARVKM010000028">
    <property type="protein sequence ID" value="KAK9776420.1"/>
    <property type="molecule type" value="Genomic_DNA"/>
</dbReference>
<evidence type="ECO:0000256" key="3">
    <source>
        <dbReference type="ARBA" id="ARBA00022989"/>
    </source>
</evidence>
<feature type="transmembrane region" description="Helical" evidence="6">
    <location>
        <begin position="96"/>
        <end position="119"/>
    </location>
</feature>
<feature type="transmembrane region" description="Helical" evidence="6">
    <location>
        <begin position="218"/>
        <end position="236"/>
    </location>
</feature>
<keyword evidence="4 6" id="KW-0472">Membrane</keyword>
<evidence type="ECO:0000313" key="9">
    <source>
        <dbReference type="Proteomes" id="UP001465668"/>
    </source>
</evidence>
<proteinExistence type="inferred from homology"/>
<feature type="transmembrane region" description="Helical" evidence="6">
    <location>
        <begin position="20"/>
        <end position="41"/>
    </location>
</feature>
<evidence type="ECO:0000256" key="6">
    <source>
        <dbReference type="SAM" id="Phobius"/>
    </source>
</evidence>
<evidence type="ECO:0000256" key="1">
    <source>
        <dbReference type="ARBA" id="ARBA00004141"/>
    </source>
</evidence>
<evidence type="ECO:0000313" key="8">
    <source>
        <dbReference type="EMBL" id="KAK9776420.1"/>
    </source>
</evidence>
<keyword evidence="3 6" id="KW-1133">Transmembrane helix</keyword>
<evidence type="ECO:0000256" key="5">
    <source>
        <dbReference type="ARBA" id="ARBA00038359"/>
    </source>
</evidence>
<dbReference type="PANTHER" id="PTHR33048">
    <property type="entry name" value="PTH11-LIKE INTEGRAL MEMBRANE PROTEIN (AFU_ORTHOLOGUE AFUA_5G11245)"/>
    <property type="match status" value="1"/>
</dbReference>
<protein>
    <recommendedName>
        <fullName evidence="7">Rhodopsin domain-containing protein</fullName>
    </recommendedName>
</protein>
<dbReference type="Proteomes" id="UP001465668">
    <property type="component" value="Unassembled WGS sequence"/>
</dbReference>
<dbReference type="InterPro" id="IPR049326">
    <property type="entry name" value="Rhodopsin_dom_fungi"/>
</dbReference>
<evidence type="ECO:0000259" key="7">
    <source>
        <dbReference type="Pfam" id="PF20684"/>
    </source>
</evidence>
<accession>A0ABR2XRV1</accession>
<organism evidence="8 9">
    <name type="scientific">Seiridium cardinale</name>
    <dbReference type="NCBI Taxonomy" id="138064"/>
    <lineage>
        <taxon>Eukaryota</taxon>
        <taxon>Fungi</taxon>
        <taxon>Dikarya</taxon>
        <taxon>Ascomycota</taxon>
        <taxon>Pezizomycotina</taxon>
        <taxon>Sordariomycetes</taxon>
        <taxon>Xylariomycetidae</taxon>
        <taxon>Amphisphaeriales</taxon>
        <taxon>Sporocadaceae</taxon>
        <taxon>Seiridium</taxon>
    </lineage>
</organism>
<comment type="subcellular location">
    <subcellularLocation>
        <location evidence="1">Membrane</location>
        <topology evidence="1">Multi-pass membrane protein</topology>
    </subcellularLocation>
</comment>
<keyword evidence="2 6" id="KW-0812">Transmembrane</keyword>
<evidence type="ECO:0000256" key="2">
    <source>
        <dbReference type="ARBA" id="ARBA00022692"/>
    </source>
</evidence>
<comment type="similarity">
    <text evidence="5">Belongs to the SAT4 family.</text>
</comment>
<dbReference type="InterPro" id="IPR052337">
    <property type="entry name" value="SAT4-like"/>
</dbReference>
<evidence type="ECO:0000256" key="4">
    <source>
        <dbReference type="ARBA" id="ARBA00023136"/>
    </source>
</evidence>
<keyword evidence="9" id="KW-1185">Reference proteome</keyword>
<comment type="caution">
    <text evidence="8">The sequence shown here is derived from an EMBL/GenBank/DDBJ whole genome shotgun (WGS) entry which is preliminary data.</text>
</comment>
<reference evidence="8 9" key="1">
    <citation type="submission" date="2024-02" db="EMBL/GenBank/DDBJ databases">
        <title>First draft genome assembly of two strains of Seiridium cardinale.</title>
        <authorList>
            <person name="Emiliani G."/>
            <person name="Scali E."/>
        </authorList>
    </citation>
    <scope>NUCLEOTIDE SEQUENCE [LARGE SCALE GENOMIC DNA]</scope>
    <source>
        <strain evidence="8 9">BM-138-000479</strain>
    </source>
</reference>
<dbReference type="Pfam" id="PF20684">
    <property type="entry name" value="Fung_rhodopsin"/>
    <property type="match status" value="1"/>
</dbReference>
<sequence length="383" mass="41145">MAVDASVQWVSSLNGTGLAIVASSIVLGIISLVVVLLRAYVRSRENVFGWDDTLMVGGLVLFIVDVGLACTAAYRGLGKSNEHLNDFMQVESTKYFMIWMLVYVNSLVLIKCSICTTMLRIASANQSYRIAIWTLIAVIVGNYLTTFIGILSLCRPVEANWNTSLVTEGRATCAGMDAMIGLSYTSTACSIVTDLACAVLPGVILWRTQMKLQTKISVTVLLSFGSLASISTIIRTPYLESYRNPTDNLIGHVGHIALWSNVESAIGLIAGSLPSLRRLIVAKVKKSSGKGSTLDPQPLGLVTFGGSTPFTGAGAGKSRNRTFKSNTEGGVTVATVHAHGDGDWKRLRDDSDREESLRGIRAEYTYEVEMSGRPESQSLGSAG</sequence>